<gene>
    <name evidence="12" type="ORF">ACFPQ4_21195</name>
</gene>
<comment type="subcellular location">
    <subcellularLocation>
        <location evidence="2">Cell membrane</location>
    </subcellularLocation>
    <subcellularLocation>
        <location evidence="1">Membrane</location>
        <topology evidence="1">Single-pass membrane protein</topology>
    </subcellularLocation>
</comment>
<evidence type="ECO:0000256" key="1">
    <source>
        <dbReference type="ARBA" id="ARBA00004167"/>
    </source>
</evidence>
<dbReference type="InterPro" id="IPR051474">
    <property type="entry name" value="Anti-sigma-K/W_factor"/>
</dbReference>
<evidence type="ECO:0000256" key="3">
    <source>
        <dbReference type="ARBA" id="ARBA00022475"/>
    </source>
</evidence>
<evidence type="ECO:0000313" key="12">
    <source>
        <dbReference type="EMBL" id="MFC5531939.1"/>
    </source>
</evidence>
<keyword evidence="13" id="KW-1185">Reference proteome</keyword>
<feature type="region of interest" description="Disordered" evidence="9">
    <location>
        <begin position="235"/>
        <end position="261"/>
    </location>
</feature>
<evidence type="ECO:0000313" key="13">
    <source>
        <dbReference type="Proteomes" id="UP001596108"/>
    </source>
</evidence>
<feature type="transmembrane region" description="Helical" evidence="10">
    <location>
        <begin position="95"/>
        <end position="116"/>
    </location>
</feature>
<comment type="caution">
    <text evidence="12">The sequence shown here is derived from an EMBL/GenBank/DDBJ whole genome shotgun (WGS) entry which is preliminary data.</text>
</comment>
<dbReference type="EMBL" id="JBHSNC010000056">
    <property type="protein sequence ID" value="MFC5531939.1"/>
    <property type="molecule type" value="Genomic_DNA"/>
</dbReference>
<evidence type="ECO:0000256" key="8">
    <source>
        <dbReference type="ARBA" id="ARBA00030803"/>
    </source>
</evidence>
<name>A0ABW0R9A3_9BACL</name>
<evidence type="ECO:0000256" key="6">
    <source>
        <dbReference type="ARBA" id="ARBA00023136"/>
    </source>
</evidence>
<keyword evidence="5 10" id="KW-1133">Transmembrane helix</keyword>
<evidence type="ECO:0000256" key="9">
    <source>
        <dbReference type="SAM" id="MobiDB-lite"/>
    </source>
</evidence>
<proteinExistence type="predicted"/>
<accession>A0ABW0R9A3</accession>
<organism evidence="12 13">
    <name type="scientific">Cohnella yongneupensis</name>
    <dbReference type="NCBI Taxonomy" id="425006"/>
    <lineage>
        <taxon>Bacteria</taxon>
        <taxon>Bacillati</taxon>
        <taxon>Bacillota</taxon>
        <taxon>Bacilli</taxon>
        <taxon>Bacillales</taxon>
        <taxon>Paenibacillaceae</taxon>
        <taxon>Cohnella</taxon>
    </lineage>
</organism>
<dbReference type="InterPro" id="IPR041916">
    <property type="entry name" value="Anti_sigma_zinc_sf"/>
</dbReference>
<evidence type="ECO:0000256" key="5">
    <source>
        <dbReference type="ARBA" id="ARBA00022989"/>
    </source>
</evidence>
<reference evidence="13" key="1">
    <citation type="journal article" date="2019" name="Int. J. Syst. Evol. Microbiol.">
        <title>The Global Catalogue of Microorganisms (GCM) 10K type strain sequencing project: providing services to taxonomists for standard genome sequencing and annotation.</title>
        <authorList>
            <consortium name="The Broad Institute Genomics Platform"/>
            <consortium name="The Broad Institute Genome Sequencing Center for Infectious Disease"/>
            <person name="Wu L."/>
            <person name="Ma J."/>
        </authorList>
    </citation>
    <scope>NUCLEOTIDE SEQUENCE [LARGE SCALE GENOMIC DNA]</scope>
    <source>
        <strain evidence="13">CGMCC 1.18578</strain>
    </source>
</reference>
<dbReference type="Pfam" id="PF10099">
    <property type="entry name" value="RskA_C"/>
    <property type="match status" value="1"/>
</dbReference>
<keyword evidence="3" id="KW-1003">Cell membrane</keyword>
<evidence type="ECO:0000256" key="2">
    <source>
        <dbReference type="ARBA" id="ARBA00004236"/>
    </source>
</evidence>
<dbReference type="PANTHER" id="PTHR37461">
    <property type="entry name" value="ANTI-SIGMA-K FACTOR RSKA"/>
    <property type="match status" value="1"/>
</dbReference>
<dbReference type="InterPro" id="IPR018764">
    <property type="entry name" value="RskA_C"/>
</dbReference>
<keyword evidence="4 10" id="KW-0812">Transmembrane</keyword>
<keyword evidence="6 10" id="KW-0472">Membrane</keyword>
<dbReference type="Proteomes" id="UP001596108">
    <property type="component" value="Unassembled WGS sequence"/>
</dbReference>
<dbReference type="RefSeq" id="WP_378113944.1">
    <property type="nucleotide sequence ID" value="NZ_JBHSNC010000056.1"/>
</dbReference>
<dbReference type="Gene3D" id="1.10.10.1320">
    <property type="entry name" value="Anti-sigma factor, zinc-finger domain"/>
    <property type="match status" value="1"/>
</dbReference>
<dbReference type="PANTHER" id="PTHR37461:SF1">
    <property type="entry name" value="ANTI-SIGMA-K FACTOR RSKA"/>
    <property type="match status" value="1"/>
</dbReference>
<feature type="domain" description="Anti-sigma K factor RskA C-terminal" evidence="11">
    <location>
        <begin position="98"/>
        <end position="247"/>
    </location>
</feature>
<evidence type="ECO:0000256" key="10">
    <source>
        <dbReference type="SAM" id="Phobius"/>
    </source>
</evidence>
<evidence type="ECO:0000256" key="4">
    <source>
        <dbReference type="ARBA" id="ARBA00022692"/>
    </source>
</evidence>
<evidence type="ECO:0000256" key="7">
    <source>
        <dbReference type="ARBA" id="ARBA00029829"/>
    </source>
</evidence>
<evidence type="ECO:0000259" key="11">
    <source>
        <dbReference type="Pfam" id="PF10099"/>
    </source>
</evidence>
<protein>
    <recommendedName>
        <fullName evidence="8">Regulator of SigK</fullName>
    </recommendedName>
    <alternativeName>
        <fullName evidence="7">Sigma-K anti-sigma factor RskA</fullName>
    </alternativeName>
</protein>
<sequence>MNSQGTPPCEGLIDYIIGLSSDVERKRFERHMAACATCREEAANWREVWVYLSDDMELVDPPADLKEKVLTSLIEAPVHSENPPAALKNRNFTKIGIAAACAVVLSFVFLAGWLSAGVNSGGSNSLDQAAAAQGQPTSIETLYHLAAVKDSGKFEGRARAYGIACFVRSEQEERLVVYVFDSPATVGSETYQVWLWRNGQRRSGGTFTVGDTGIGMMTLPVTDKSTTVDAIGVTLEPDNSSTTPRGPKMFGSDPDYDPNKV</sequence>